<dbReference type="PANTHER" id="PTHR30258:SF2">
    <property type="entry name" value="COMG OPERON PROTEIN 1"/>
    <property type="match status" value="1"/>
</dbReference>
<dbReference type="Pfam" id="PF00437">
    <property type="entry name" value="T2SSE"/>
    <property type="match status" value="1"/>
</dbReference>
<evidence type="ECO:0000313" key="5">
    <source>
        <dbReference type="EMBL" id="GGJ09509.1"/>
    </source>
</evidence>
<evidence type="ECO:0000313" key="6">
    <source>
        <dbReference type="Proteomes" id="UP000637695"/>
    </source>
</evidence>
<dbReference type="PANTHER" id="PTHR30258">
    <property type="entry name" value="TYPE II SECRETION SYSTEM PROTEIN GSPE-RELATED"/>
    <property type="match status" value="1"/>
</dbReference>
<dbReference type="Proteomes" id="UP000637695">
    <property type="component" value="Unassembled WGS sequence"/>
</dbReference>
<dbReference type="FunFam" id="3.30.450.90:FF:000001">
    <property type="entry name" value="Type II secretion system ATPase GspE"/>
    <property type="match status" value="1"/>
</dbReference>
<dbReference type="InterPro" id="IPR027417">
    <property type="entry name" value="P-loop_NTPase"/>
</dbReference>
<dbReference type="AlphaFoldDB" id="A0A917KCZ8"/>
<comment type="caution">
    <text evidence="5">The sequence shown here is derived from an EMBL/GenBank/DDBJ whole genome shotgun (WGS) entry which is preliminary data.</text>
</comment>
<dbReference type="PROSITE" id="PS00662">
    <property type="entry name" value="T2SP_E"/>
    <property type="match status" value="1"/>
</dbReference>
<reference evidence="5" key="1">
    <citation type="journal article" date="2014" name="Int. J. Syst. Evol. Microbiol.">
        <title>Complete genome sequence of Corynebacterium casei LMG S-19264T (=DSM 44701T), isolated from a smear-ripened cheese.</title>
        <authorList>
            <consortium name="US DOE Joint Genome Institute (JGI-PGF)"/>
            <person name="Walter F."/>
            <person name="Albersmeier A."/>
            <person name="Kalinowski J."/>
            <person name="Ruckert C."/>
        </authorList>
    </citation>
    <scope>NUCLEOTIDE SEQUENCE</scope>
    <source>
        <strain evidence="5">JCM 18487</strain>
    </source>
</reference>
<dbReference type="FunFam" id="3.40.50.300:FF:000398">
    <property type="entry name" value="Type IV pilus assembly ATPase PilB"/>
    <property type="match status" value="1"/>
</dbReference>
<dbReference type="Gene3D" id="3.30.450.90">
    <property type="match status" value="1"/>
</dbReference>
<evidence type="ECO:0000256" key="1">
    <source>
        <dbReference type="ARBA" id="ARBA00006611"/>
    </source>
</evidence>
<evidence type="ECO:0000259" key="4">
    <source>
        <dbReference type="PROSITE" id="PS00662"/>
    </source>
</evidence>
<sequence>MARKRIGDLLEEAGLVSPEQLQRALDIQKQTRERLGDILVRLGVISESQLMDVLEQQLGIPRVRLAGYKPDPAVTSLVPEPLVRRHQVLPLRREGNRLVLAMADPLDYFAMDDVRLATGLHVQPVMAAKDELRAAIERSYGTRAPMDEAQRAASASAERDEVATELVDESSPVVRLVNRIVTQAVLARASDLHFDPDPRGLQVRIRVDGVMRPDQLIPKQLQPMVVARIKVMAELDVAERRLPQDGRFRIRVENRDVDVRVSTLPTLHGEKVVLRLFDAAQGLFSLDQLQFSQENLRLVREMLARSHGMVLVSGPTGSGKTSTLYAALAACNRSEVNVITIEDPVEYQLPGVNQVAVNPATGLTFSAGLRAILRQDPDIVMVGEIRDAETAEIAIRAALTGHLVLSTLHTSSAVQTVTRLVDMGVEPYLVASAVTGVIAQRLVRKVCPECKAAYEPTGEEAAWLAAYGAWRAENGWQAGFVTGRGCAACAGTGYYGRIAVQEVLRVDEELRRRIARGAPEEDLRAYAVAAGMRPLLQDAIAKAAAGLTSLAEVKRVAWVD</sequence>
<reference evidence="5" key="2">
    <citation type="submission" date="2020-09" db="EMBL/GenBank/DDBJ databases">
        <authorList>
            <person name="Sun Q."/>
            <person name="Ohkuma M."/>
        </authorList>
    </citation>
    <scope>NUCLEOTIDE SEQUENCE</scope>
    <source>
        <strain evidence="5">JCM 18487</strain>
    </source>
</reference>
<dbReference type="Pfam" id="PF05157">
    <property type="entry name" value="MshEN"/>
    <property type="match status" value="1"/>
</dbReference>
<dbReference type="GO" id="GO:0005886">
    <property type="term" value="C:plasma membrane"/>
    <property type="evidence" value="ECO:0007669"/>
    <property type="project" value="TreeGrafter"/>
</dbReference>
<keyword evidence="6" id="KW-1185">Reference proteome</keyword>
<dbReference type="GO" id="GO:0005524">
    <property type="term" value="F:ATP binding"/>
    <property type="evidence" value="ECO:0007669"/>
    <property type="project" value="UniProtKB-KW"/>
</dbReference>
<dbReference type="EMBL" id="BMOY01000029">
    <property type="protein sequence ID" value="GGJ09509.1"/>
    <property type="molecule type" value="Genomic_DNA"/>
</dbReference>
<dbReference type="InterPro" id="IPR037257">
    <property type="entry name" value="T2SS_E_N_sf"/>
</dbReference>
<gene>
    <name evidence="5" type="ORF">GCM10010885_18260</name>
</gene>
<dbReference type="Gene3D" id="1.10.40.70">
    <property type="match status" value="1"/>
</dbReference>
<dbReference type="SUPFAM" id="SSF160246">
    <property type="entry name" value="EspE N-terminal domain-like"/>
    <property type="match status" value="1"/>
</dbReference>
<dbReference type="InterPro" id="IPR001482">
    <property type="entry name" value="T2SS/T4SS_dom"/>
</dbReference>
<proteinExistence type="inferred from homology"/>
<evidence type="ECO:0000256" key="2">
    <source>
        <dbReference type="ARBA" id="ARBA00022741"/>
    </source>
</evidence>
<dbReference type="InterPro" id="IPR007831">
    <property type="entry name" value="T2SS_GspE_N"/>
</dbReference>
<dbReference type="InterPro" id="IPR003593">
    <property type="entry name" value="AAA+_ATPase"/>
</dbReference>
<feature type="domain" description="Bacterial type II secretion system protein E" evidence="4">
    <location>
        <begin position="373"/>
        <end position="387"/>
    </location>
</feature>
<dbReference type="GO" id="GO:0016887">
    <property type="term" value="F:ATP hydrolysis activity"/>
    <property type="evidence" value="ECO:0007669"/>
    <property type="project" value="TreeGrafter"/>
</dbReference>
<keyword evidence="2" id="KW-0547">Nucleotide-binding</keyword>
<dbReference type="CDD" id="cd01129">
    <property type="entry name" value="PulE-GspE-like"/>
    <property type="match status" value="1"/>
</dbReference>
<dbReference type="SMART" id="SM00382">
    <property type="entry name" value="AAA"/>
    <property type="match status" value="1"/>
</dbReference>
<keyword evidence="3" id="KW-0067">ATP-binding</keyword>
<dbReference type="Gene3D" id="3.40.50.300">
    <property type="entry name" value="P-loop containing nucleotide triphosphate hydrolases"/>
    <property type="match status" value="1"/>
</dbReference>
<dbReference type="Gene3D" id="3.30.300.160">
    <property type="entry name" value="Type II secretion system, protein E, N-terminal domain"/>
    <property type="match status" value="1"/>
</dbReference>
<dbReference type="RefSeq" id="WP_308426199.1">
    <property type="nucleotide sequence ID" value="NZ_BMOY01000029.1"/>
</dbReference>
<evidence type="ECO:0000256" key="3">
    <source>
        <dbReference type="ARBA" id="ARBA00022840"/>
    </source>
</evidence>
<accession>A0A917KCZ8</accession>
<organism evidence="5 6">
    <name type="scientific">Alicyclobacillus cellulosilyticus</name>
    <dbReference type="NCBI Taxonomy" id="1003997"/>
    <lineage>
        <taxon>Bacteria</taxon>
        <taxon>Bacillati</taxon>
        <taxon>Bacillota</taxon>
        <taxon>Bacilli</taxon>
        <taxon>Bacillales</taxon>
        <taxon>Alicyclobacillaceae</taxon>
        <taxon>Alicyclobacillus</taxon>
    </lineage>
</organism>
<dbReference type="SUPFAM" id="SSF52540">
    <property type="entry name" value="P-loop containing nucleoside triphosphate hydrolases"/>
    <property type="match status" value="1"/>
</dbReference>
<protein>
    <submittedName>
        <fullName evidence="5">Type II secretion system protein E</fullName>
    </submittedName>
</protein>
<comment type="similarity">
    <text evidence="1">Belongs to the GSP E family.</text>
</comment>
<dbReference type="FunFam" id="3.30.300.160:FF:000002">
    <property type="entry name" value="Type II secretion system protein E"/>
    <property type="match status" value="1"/>
</dbReference>
<name>A0A917KCZ8_9BACL</name>